<proteinExistence type="predicted"/>
<gene>
    <name evidence="2" type="ORF">C5167_047900</name>
</gene>
<evidence type="ECO:0000259" key="1">
    <source>
        <dbReference type="Pfam" id="PF13966"/>
    </source>
</evidence>
<keyword evidence="3" id="KW-1185">Reference proteome</keyword>
<reference evidence="2 3" key="1">
    <citation type="journal article" date="2018" name="Science">
        <title>The opium poppy genome and morphinan production.</title>
        <authorList>
            <person name="Guo L."/>
            <person name="Winzer T."/>
            <person name="Yang X."/>
            <person name="Li Y."/>
            <person name="Ning Z."/>
            <person name="He Z."/>
            <person name="Teodor R."/>
            <person name="Lu Y."/>
            <person name="Bowser T.A."/>
            <person name="Graham I.A."/>
            <person name="Ye K."/>
        </authorList>
    </citation>
    <scope>NUCLEOTIDE SEQUENCE [LARGE SCALE GENOMIC DNA]</scope>
    <source>
        <strain evidence="3">cv. HN1</strain>
        <tissue evidence="2">Leaves</tissue>
    </source>
</reference>
<dbReference type="EMBL" id="CM010725">
    <property type="protein sequence ID" value="RZC85115.1"/>
    <property type="molecule type" value="Genomic_DNA"/>
</dbReference>
<protein>
    <recommendedName>
        <fullName evidence="1">Reverse transcriptase zinc-binding domain-containing protein</fullName>
    </recommendedName>
</protein>
<dbReference type="Proteomes" id="UP000316621">
    <property type="component" value="Chromosome 11"/>
</dbReference>
<organism evidence="2 3">
    <name type="scientific">Papaver somniferum</name>
    <name type="common">Opium poppy</name>
    <dbReference type="NCBI Taxonomy" id="3469"/>
    <lineage>
        <taxon>Eukaryota</taxon>
        <taxon>Viridiplantae</taxon>
        <taxon>Streptophyta</taxon>
        <taxon>Embryophyta</taxon>
        <taxon>Tracheophyta</taxon>
        <taxon>Spermatophyta</taxon>
        <taxon>Magnoliopsida</taxon>
        <taxon>Ranunculales</taxon>
        <taxon>Papaveraceae</taxon>
        <taxon>Papaveroideae</taxon>
        <taxon>Papaver</taxon>
    </lineage>
</organism>
<dbReference type="PANTHER" id="PTHR33116:SF78">
    <property type="entry name" value="OS12G0587133 PROTEIN"/>
    <property type="match status" value="1"/>
</dbReference>
<dbReference type="InterPro" id="IPR026960">
    <property type="entry name" value="RVT-Znf"/>
</dbReference>
<dbReference type="Gramene" id="RZC85115">
    <property type="protein sequence ID" value="RZC85115"/>
    <property type="gene ID" value="C5167_047900"/>
</dbReference>
<dbReference type="OMA" id="LANICLC"/>
<dbReference type="STRING" id="3469.A0A4Y7LM31"/>
<sequence>MLPLLESIVFLPNEEDQLVWLGDKKGMFTVKAAYAHLSQGTNPPISFPSSKVWSRAWPHRVGFFLWKVCLNRLPTLSNLHHRRTALHSPSLCYLCGIAEETEDHLLLQCPFSLRVWNYFIGLAGGGTLLQTVKDVIVGWKNFPFSAQGLQLWKRLPAAIPWALWKARNDIAFERKPFKVNDVIRNIKMDAFNWSRGLDCFKGINTSTVIVGWAHFFLNPP</sequence>
<dbReference type="Pfam" id="PF13966">
    <property type="entry name" value="zf-RVT"/>
    <property type="match status" value="1"/>
</dbReference>
<evidence type="ECO:0000313" key="2">
    <source>
        <dbReference type="EMBL" id="RZC85115.1"/>
    </source>
</evidence>
<feature type="domain" description="Reverse transcriptase zinc-binding" evidence="1">
    <location>
        <begin position="28"/>
        <end position="116"/>
    </location>
</feature>
<accession>A0A4Y7LM31</accession>
<evidence type="ECO:0000313" key="3">
    <source>
        <dbReference type="Proteomes" id="UP000316621"/>
    </source>
</evidence>
<dbReference type="AlphaFoldDB" id="A0A4Y7LM31"/>
<dbReference type="PANTHER" id="PTHR33116">
    <property type="entry name" value="REVERSE TRANSCRIPTASE ZINC-BINDING DOMAIN-CONTAINING PROTEIN-RELATED-RELATED"/>
    <property type="match status" value="1"/>
</dbReference>
<name>A0A4Y7LM31_PAPSO</name>